<evidence type="ECO:0000313" key="2">
    <source>
        <dbReference type="Proteomes" id="UP000008367"/>
    </source>
</evidence>
<name>A0A454CSG5_VIBHA</name>
<organism evidence="1 2">
    <name type="scientific">Vibrio harveyi</name>
    <name type="common">Beneckea harveyi</name>
    <dbReference type="NCBI Taxonomy" id="669"/>
    <lineage>
        <taxon>Bacteria</taxon>
        <taxon>Pseudomonadati</taxon>
        <taxon>Pseudomonadota</taxon>
        <taxon>Gammaproteobacteria</taxon>
        <taxon>Vibrionales</taxon>
        <taxon>Vibrionaceae</taxon>
        <taxon>Vibrio</taxon>
    </lineage>
</organism>
<gene>
    <name evidence="1" type="ORF">VCHENC02_4844B</name>
</gene>
<protein>
    <submittedName>
        <fullName evidence="1">Uncharacterized protein</fullName>
    </submittedName>
</protein>
<comment type="caution">
    <text evidence="1">The sequence shown here is derived from an EMBL/GenBank/DDBJ whole genome shotgun (WGS) entry which is preliminary data.</text>
</comment>
<dbReference type="Proteomes" id="UP000008367">
    <property type="component" value="Unassembled WGS sequence"/>
</dbReference>
<reference evidence="1 2" key="1">
    <citation type="submission" date="2012-10" db="EMBL/GenBank/DDBJ databases">
        <title>Genome sequence of Vibrio Cholerae HENC-02.</title>
        <authorList>
            <person name="Eppinger M."/>
            <person name="Hasan N.A."/>
            <person name="Sengamalay N."/>
            <person name="Hine E."/>
            <person name="Su Q."/>
            <person name="Daugherty S.C."/>
            <person name="Young S."/>
            <person name="Sadzewicz L."/>
            <person name="Tallon L."/>
            <person name="Cebula T.A."/>
            <person name="Ravel J."/>
            <person name="Colwell R.R."/>
        </authorList>
    </citation>
    <scope>NUCLEOTIDE SEQUENCE [LARGE SCALE GENOMIC DNA]</scope>
    <source>
        <strain evidence="1 2">HENC-02</strain>
    </source>
</reference>
<evidence type="ECO:0000313" key="1">
    <source>
        <dbReference type="EMBL" id="EKM29340.1"/>
    </source>
</evidence>
<feature type="non-terminal residue" evidence="1">
    <location>
        <position position="1"/>
    </location>
</feature>
<dbReference type="AlphaFoldDB" id="A0A454CSG5"/>
<accession>A0A454CSG5</accession>
<dbReference type="EMBL" id="AJSR01002133">
    <property type="protein sequence ID" value="EKM29340.1"/>
    <property type="molecule type" value="Genomic_DNA"/>
</dbReference>
<proteinExistence type="predicted"/>
<sequence length="51" mass="5657">ALSQRVHCSASLGLSLVLLILFCKSIITKHSETLVRLPRSNKANHLARFVN</sequence>